<organism evidence="2 3">
    <name type="scientific">Akkermansia muciniphila</name>
    <dbReference type="NCBI Taxonomy" id="239935"/>
    <lineage>
        <taxon>Bacteria</taxon>
        <taxon>Pseudomonadati</taxon>
        <taxon>Verrucomicrobiota</taxon>
        <taxon>Verrucomicrobiia</taxon>
        <taxon>Verrucomicrobiales</taxon>
        <taxon>Akkermansiaceae</taxon>
        <taxon>Akkermansia</taxon>
    </lineage>
</organism>
<name>A0AAP8NK76_9BACT</name>
<evidence type="ECO:0000313" key="3">
    <source>
        <dbReference type="Proteomes" id="UP000235914"/>
    </source>
</evidence>
<accession>A0AAP8NK76</accession>
<sequence>MPPEVPALSIPCYTASPPPLFKSNSLPAVSSPEDTVWRKDHQDEQSPCGFPSAPPVMKKRRRPGERRRPNTLTS</sequence>
<protein>
    <submittedName>
        <fullName evidence="2">Uncharacterized protein</fullName>
    </submittedName>
</protein>
<feature type="compositionally biased region" description="Basic and acidic residues" evidence="1">
    <location>
        <begin position="35"/>
        <end position="44"/>
    </location>
</feature>
<comment type="caution">
    <text evidence="2">The sequence shown here is derived from an EMBL/GenBank/DDBJ whole genome shotgun (WGS) entry which is preliminary data.</text>
</comment>
<feature type="region of interest" description="Disordered" evidence="1">
    <location>
        <begin position="17"/>
        <end position="74"/>
    </location>
</feature>
<evidence type="ECO:0000256" key="1">
    <source>
        <dbReference type="SAM" id="MobiDB-lite"/>
    </source>
</evidence>
<reference evidence="2 3" key="1">
    <citation type="journal article" date="2017" name="BMC Genomics">
        <title>Genome sequencing of 39 Akkermansia muciniphila isolates reveals its population structure, genomic and functional diverisity, and global distribution in mammalian gut microbiotas.</title>
        <authorList>
            <person name="Guo X."/>
            <person name="Li S."/>
            <person name="Zhang J."/>
            <person name="Wu F."/>
            <person name="Li X."/>
            <person name="Wu D."/>
            <person name="Zhang M."/>
            <person name="Ou Z."/>
            <person name="Jie Z."/>
            <person name="Yan Q."/>
            <person name="Li P."/>
            <person name="Yi J."/>
            <person name="Peng Y."/>
        </authorList>
    </citation>
    <scope>NUCLEOTIDE SEQUENCE [LARGE SCALE GENOMIC DNA]</scope>
    <source>
        <strain evidence="2 3">GP43</strain>
    </source>
</reference>
<dbReference type="Proteomes" id="UP000235914">
    <property type="component" value="Unassembled WGS sequence"/>
</dbReference>
<gene>
    <name evidence="2" type="ORF">CXU09_09545</name>
</gene>
<proteinExistence type="predicted"/>
<evidence type="ECO:0000313" key="2">
    <source>
        <dbReference type="EMBL" id="PNC54764.1"/>
    </source>
</evidence>
<dbReference type="EMBL" id="PJKN01000005">
    <property type="protein sequence ID" value="PNC54764.1"/>
    <property type="molecule type" value="Genomic_DNA"/>
</dbReference>
<dbReference type="AlphaFoldDB" id="A0AAP8NK76"/>